<sequence length="62" mass="6947">MKFKVDQRVRIARGLFQGSKGTITEVDKRFSSPYRVRIDGKPHISGGSGQERLSARDLVASR</sequence>
<organism evidence="2">
    <name type="scientific">marine sediment metagenome</name>
    <dbReference type="NCBI Taxonomy" id="412755"/>
    <lineage>
        <taxon>unclassified sequences</taxon>
        <taxon>metagenomes</taxon>
        <taxon>ecological metagenomes</taxon>
    </lineage>
</organism>
<dbReference type="AlphaFoldDB" id="A0A0F9RXT3"/>
<dbReference type="SUPFAM" id="SSF50104">
    <property type="entry name" value="Translation proteins SH3-like domain"/>
    <property type="match status" value="1"/>
</dbReference>
<feature type="region of interest" description="Disordered" evidence="1">
    <location>
        <begin position="38"/>
        <end position="62"/>
    </location>
</feature>
<accession>A0A0F9RXT3</accession>
<name>A0A0F9RXT3_9ZZZZ</name>
<evidence type="ECO:0000313" key="2">
    <source>
        <dbReference type="EMBL" id="KKN59654.1"/>
    </source>
</evidence>
<evidence type="ECO:0000256" key="1">
    <source>
        <dbReference type="SAM" id="MobiDB-lite"/>
    </source>
</evidence>
<dbReference type="InterPro" id="IPR014722">
    <property type="entry name" value="Rib_uL2_dom2"/>
</dbReference>
<dbReference type="Gene3D" id="2.30.30.30">
    <property type="match status" value="1"/>
</dbReference>
<dbReference type="EMBL" id="LAZR01000719">
    <property type="protein sequence ID" value="KKN59654.1"/>
    <property type="molecule type" value="Genomic_DNA"/>
</dbReference>
<evidence type="ECO:0008006" key="3">
    <source>
        <dbReference type="Google" id="ProtNLM"/>
    </source>
</evidence>
<dbReference type="InterPro" id="IPR008991">
    <property type="entry name" value="Translation_prot_SH3-like_sf"/>
</dbReference>
<proteinExistence type="predicted"/>
<protein>
    <recommendedName>
        <fullName evidence="3">KOW domain-containing protein</fullName>
    </recommendedName>
</protein>
<reference evidence="2" key="1">
    <citation type="journal article" date="2015" name="Nature">
        <title>Complex archaea that bridge the gap between prokaryotes and eukaryotes.</title>
        <authorList>
            <person name="Spang A."/>
            <person name="Saw J.H."/>
            <person name="Jorgensen S.L."/>
            <person name="Zaremba-Niedzwiedzka K."/>
            <person name="Martijn J."/>
            <person name="Lind A.E."/>
            <person name="van Eijk R."/>
            <person name="Schleper C."/>
            <person name="Guy L."/>
            <person name="Ettema T.J."/>
        </authorList>
    </citation>
    <scope>NUCLEOTIDE SEQUENCE</scope>
</reference>
<comment type="caution">
    <text evidence="2">The sequence shown here is derived from an EMBL/GenBank/DDBJ whole genome shotgun (WGS) entry which is preliminary data.</text>
</comment>
<gene>
    <name evidence="2" type="ORF">LCGC14_0539810</name>
</gene>